<reference evidence="1 2" key="1">
    <citation type="submission" date="2010-01" db="EMBL/GenBank/DDBJ databases">
        <authorList>
            <person name="Weinstock G."/>
            <person name="Sodergren E."/>
            <person name="Clifton S."/>
            <person name="Fulton L."/>
            <person name="Fulton B."/>
            <person name="Courtney L."/>
            <person name="Fronick C."/>
            <person name="Harrison M."/>
            <person name="Strong C."/>
            <person name="Farmer C."/>
            <person name="Delahaunty K."/>
            <person name="Markovic C."/>
            <person name="Hall O."/>
            <person name="Minx P."/>
            <person name="Tomlinson C."/>
            <person name="Mitreva M."/>
            <person name="Nelson J."/>
            <person name="Hou S."/>
            <person name="Wollam A."/>
            <person name="Pepin K.H."/>
            <person name="Johnson M."/>
            <person name="Bhonagiri V."/>
            <person name="Nash W.E."/>
            <person name="Warren W."/>
            <person name="Chinwalla A."/>
            <person name="Mardis E.R."/>
            <person name="Wilson R.K."/>
        </authorList>
    </citation>
    <scope>NUCLEOTIDE SEQUENCE [LARGE SCALE GENOMIC DNA]</scope>
    <source>
        <strain evidence="1 2">NJ9703</strain>
    </source>
</reference>
<dbReference type="Proteomes" id="UP000004621">
    <property type="component" value="Unassembled WGS sequence"/>
</dbReference>
<dbReference type="AlphaFoldDB" id="A0A9W5IPV1"/>
<proteinExistence type="predicted"/>
<evidence type="ECO:0000313" key="1">
    <source>
        <dbReference type="EMBL" id="EFC51415.1"/>
    </source>
</evidence>
<gene>
    <name evidence="1" type="ORF">NEISUBOT_05142</name>
</gene>
<sequence length="50" mass="5708">MFDFPHALPCLAIGFAYLKGGYYAFKFLKNDVKLFIETASLEAAWVKFLT</sequence>
<organism evidence="1 2">
    <name type="scientific">Neisseria subflava NJ9703</name>
    <dbReference type="NCBI Taxonomy" id="546268"/>
    <lineage>
        <taxon>Bacteria</taxon>
        <taxon>Pseudomonadati</taxon>
        <taxon>Pseudomonadota</taxon>
        <taxon>Betaproteobacteria</taxon>
        <taxon>Neisseriales</taxon>
        <taxon>Neisseriaceae</taxon>
        <taxon>Neisseria</taxon>
    </lineage>
</organism>
<protein>
    <submittedName>
        <fullName evidence="1">Uncharacterized protein</fullName>
    </submittedName>
</protein>
<dbReference type="EMBL" id="ACEO02000011">
    <property type="protein sequence ID" value="EFC51415.1"/>
    <property type="molecule type" value="Genomic_DNA"/>
</dbReference>
<evidence type="ECO:0000313" key="2">
    <source>
        <dbReference type="Proteomes" id="UP000004621"/>
    </source>
</evidence>
<comment type="caution">
    <text evidence="1">The sequence shown here is derived from an EMBL/GenBank/DDBJ whole genome shotgun (WGS) entry which is preliminary data.</text>
</comment>
<accession>A0A9W5IPV1</accession>
<name>A0A9W5IPV1_NEISU</name>